<dbReference type="EMBL" id="JABFRW010000131">
    <property type="protein sequence ID" value="NOT34558.1"/>
    <property type="molecule type" value="Genomic_DNA"/>
</dbReference>
<name>A0A849SFN6_UNCEI</name>
<evidence type="ECO:0000256" key="1">
    <source>
        <dbReference type="SAM" id="Phobius"/>
    </source>
</evidence>
<gene>
    <name evidence="2" type="ORF">HOP12_10350</name>
</gene>
<evidence type="ECO:0000313" key="3">
    <source>
        <dbReference type="Proteomes" id="UP000580839"/>
    </source>
</evidence>
<organism evidence="2 3">
    <name type="scientific">Eiseniibacteriota bacterium</name>
    <dbReference type="NCBI Taxonomy" id="2212470"/>
    <lineage>
        <taxon>Bacteria</taxon>
        <taxon>Candidatus Eiseniibacteriota</taxon>
    </lineage>
</organism>
<feature type="transmembrane region" description="Helical" evidence="1">
    <location>
        <begin position="225"/>
        <end position="243"/>
    </location>
</feature>
<feature type="transmembrane region" description="Helical" evidence="1">
    <location>
        <begin position="98"/>
        <end position="120"/>
    </location>
</feature>
<dbReference type="Pfam" id="PF07136">
    <property type="entry name" value="DUF1385"/>
    <property type="match status" value="1"/>
</dbReference>
<keyword evidence="1" id="KW-1133">Transmembrane helix</keyword>
<dbReference type="InterPro" id="IPR010787">
    <property type="entry name" value="DUF1385"/>
</dbReference>
<dbReference type="AlphaFoldDB" id="A0A849SFN6"/>
<evidence type="ECO:0000313" key="2">
    <source>
        <dbReference type="EMBL" id="NOT34558.1"/>
    </source>
</evidence>
<keyword evidence="1" id="KW-0472">Membrane</keyword>
<keyword evidence="1" id="KW-0812">Transmembrane</keyword>
<dbReference type="PANTHER" id="PTHR42867">
    <property type="entry name" value="MEMBRANE PROTEIN-RELATED"/>
    <property type="match status" value="1"/>
</dbReference>
<protein>
    <submittedName>
        <fullName evidence="2">DUF1385 domain-containing protein</fullName>
    </submittedName>
</protein>
<accession>A0A849SFN6</accession>
<proteinExistence type="predicted"/>
<comment type="caution">
    <text evidence="2">The sequence shown here is derived from an EMBL/GenBank/DDBJ whole genome shotgun (WGS) entry which is preliminary data.</text>
</comment>
<feature type="transmembrane region" description="Helical" evidence="1">
    <location>
        <begin position="132"/>
        <end position="152"/>
    </location>
</feature>
<feature type="transmembrane region" description="Helical" evidence="1">
    <location>
        <begin position="55"/>
        <end position="77"/>
    </location>
</feature>
<sequence>MPFLPVGGQAVIEGVMMRSPSKIAVAVRRPDGTLGYFDRAFTSISRRVPLLRLPVIRGAVSLFETLGLGIQALNFSADEASRDEPAKEAKPASLGAQIGQVAVVAVSFGLGLLLFVVLPARATEWLGFHSRIGFGLVDGLFRLVAFVLYLTLVSQWREMARVLGYHGAEHKAIHALEADAPLTPESVQSFSRFHPRCGTSFLFLVVMVSIVVFAFIGKPRGLGDHLLRIACMPVIVGIAFEFIRISGKYTSHPLVRLLIWPGLQFQRLTTREPDLGMCAVAIASLQRVTDDETVRKLQQAGSHARLEVEFMQ</sequence>
<dbReference type="PANTHER" id="PTHR42867:SF1">
    <property type="entry name" value="MEMBRANE PROTEIN-RELATED"/>
    <property type="match status" value="1"/>
</dbReference>
<feature type="transmembrane region" description="Helical" evidence="1">
    <location>
        <begin position="201"/>
        <end position="219"/>
    </location>
</feature>
<dbReference type="Proteomes" id="UP000580839">
    <property type="component" value="Unassembled WGS sequence"/>
</dbReference>
<reference evidence="2 3" key="1">
    <citation type="submission" date="2020-04" db="EMBL/GenBank/DDBJ databases">
        <title>Metagenomic profiling of ammonia- and methane-oxidizing microorganisms in a Dutch drinking water treatment plant.</title>
        <authorList>
            <person name="Poghosyan L."/>
            <person name="Leucker S."/>
        </authorList>
    </citation>
    <scope>NUCLEOTIDE SEQUENCE [LARGE SCALE GENOMIC DNA]</scope>
    <source>
        <strain evidence="2">S-RSF-IL-03</strain>
    </source>
</reference>